<accession>Q8NL77</accession>
<dbReference type="EMBL" id="BA000036">
    <property type="protein sequence ID" value="BAC00466.1"/>
    <property type="molecule type" value="Genomic_DNA"/>
</dbReference>
<evidence type="ECO:0000259" key="2">
    <source>
        <dbReference type="Pfam" id="PF01035"/>
    </source>
</evidence>
<dbReference type="GO" id="GO:0008168">
    <property type="term" value="F:methyltransferase activity"/>
    <property type="evidence" value="ECO:0007669"/>
    <property type="project" value="UniProtKB-KW"/>
</dbReference>
<feature type="domain" description="Methylated-DNA-[protein]-cysteine S-methyltransferase DNA binding" evidence="2">
    <location>
        <begin position="15"/>
        <end position="93"/>
    </location>
</feature>
<dbReference type="SUPFAM" id="SSF46767">
    <property type="entry name" value="Methylated DNA-protein cysteine methyltransferase, C-terminal domain"/>
    <property type="match status" value="1"/>
</dbReference>
<evidence type="ECO:0000313" key="4">
    <source>
        <dbReference type="Proteomes" id="UP000000582"/>
    </source>
</evidence>
<organism evidence="3 4">
    <name type="scientific">Corynebacterium glutamicum (strain ATCC 13032 / DSM 20300 / JCM 1318 / BCRC 11384 / CCUG 27702 / LMG 3730 / NBRC 12168 / NCIMB 10025 / NRRL B-2784 / 534)</name>
    <dbReference type="NCBI Taxonomy" id="196627"/>
    <lineage>
        <taxon>Bacteria</taxon>
        <taxon>Bacillati</taxon>
        <taxon>Actinomycetota</taxon>
        <taxon>Actinomycetes</taxon>
        <taxon>Mycobacteriales</taxon>
        <taxon>Corynebacteriaceae</taxon>
        <taxon>Corynebacterium</taxon>
    </lineage>
</organism>
<dbReference type="GO" id="GO:0032259">
    <property type="term" value="P:methylation"/>
    <property type="evidence" value="ECO:0007669"/>
    <property type="project" value="UniProtKB-KW"/>
</dbReference>
<reference evidence="4" key="1">
    <citation type="journal article" date="2003" name="Appl. Microbiol. Biotechnol.">
        <title>The Corynebacterium glutamicum genome: features and impacts on biotechnological processes.</title>
        <authorList>
            <person name="Ikeda M."/>
            <person name="Nakagawa S."/>
        </authorList>
    </citation>
    <scope>NUCLEOTIDE SEQUENCE [LARGE SCALE GENOMIC DNA]</scope>
    <source>
        <strain evidence="4">ATCC 13032 / DSM 20300 / BCRC 11384 / JCM 1318 / LMG 3730 / NCIMB 10025</strain>
    </source>
</reference>
<dbReference type="AlphaFoldDB" id="Q8NL77"/>
<dbReference type="eggNOG" id="COG0350">
    <property type="taxonomic scope" value="Bacteria"/>
</dbReference>
<protein>
    <submittedName>
        <fullName evidence="3">Methylated DNA-protein cysteine methyltransferase</fullName>
    </submittedName>
</protein>
<sequence length="120" mass="13101">MLEAEVLPLDLSPLWNKVHTIVSSIPAGHWASYGDVAVAAGTNAQSIGNHLAEHPVLNAHRVLRTDGSISDGFRWLNAEETRSPKEVLESEGVEFTSSNRANPQQRLTPEELLAFFAAEN</sequence>
<dbReference type="Pfam" id="PF01035">
    <property type="entry name" value="DNA_binding_1"/>
    <property type="match status" value="1"/>
</dbReference>
<gene>
    <name evidence="3" type="ordered locus">Cgl3071</name>
</gene>
<dbReference type="Proteomes" id="UP000000582">
    <property type="component" value="Chromosome"/>
</dbReference>
<keyword evidence="4" id="KW-1185">Reference proteome</keyword>
<dbReference type="PATRIC" id="fig|196627.13.peg.3004"/>
<dbReference type="InterPro" id="IPR052520">
    <property type="entry name" value="ATL_DNA_repair"/>
</dbReference>
<evidence type="ECO:0000256" key="1">
    <source>
        <dbReference type="ARBA" id="ARBA00022763"/>
    </source>
</evidence>
<dbReference type="GO" id="GO:0006281">
    <property type="term" value="P:DNA repair"/>
    <property type="evidence" value="ECO:0007669"/>
    <property type="project" value="InterPro"/>
</dbReference>
<dbReference type="InterPro" id="IPR014048">
    <property type="entry name" value="MethylDNA_cys_MeTrfase_DNA-bd"/>
</dbReference>
<dbReference type="Gene3D" id="1.10.10.10">
    <property type="entry name" value="Winged helix-like DNA-binding domain superfamily/Winged helix DNA-binding domain"/>
    <property type="match status" value="1"/>
</dbReference>
<proteinExistence type="predicted"/>
<dbReference type="HOGENOM" id="CLU_165989_0_0_11"/>
<evidence type="ECO:0000313" key="3">
    <source>
        <dbReference type="EMBL" id="BAC00466.1"/>
    </source>
</evidence>
<keyword evidence="1" id="KW-0227">DNA damage</keyword>
<dbReference type="InterPro" id="IPR036388">
    <property type="entry name" value="WH-like_DNA-bd_sf"/>
</dbReference>
<dbReference type="KEGG" id="cgl:Cgl3071"/>
<keyword evidence="3" id="KW-0489">Methyltransferase</keyword>
<dbReference type="BioCyc" id="CORYNE:G18NG-12693-MONOMER"/>
<dbReference type="CDD" id="cd06445">
    <property type="entry name" value="ATase"/>
    <property type="match status" value="1"/>
</dbReference>
<dbReference type="PANTHER" id="PTHR42942">
    <property type="entry name" value="6-O-METHYLGUANINE DNA METHYLTRANSFERASE"/>
    <property type="match status" value="1"/>
</dbReference>
<dbReference type="OrthoDB" id="9798761at2"/>
<keyword evidence="3" id="KW-0808">Transferase</keyword>
<name>Q8NL77_CORGL</name>
<dbReference type="PANTHER" id="PTHR42942:SF1">
    <property type="entry name" value="ALKYLTRANSFERASE-LIKE PROTEIN 1"/>
    <property type="match status" value="1"/>
</dbReference>
<dbReference type="STRING" id="196627.cg3401"/>
<dbReference type="InterPro" id="IPR036217">
    <property type="entry name" value="MethylDNA_cys_MeTrfase_DNAb"/>
</dbReference>